<keyword evidence="1" id="KW-0614">Plasmid</keyword>
<evidence type="ECO:0000313" key="2">
    <source>
        <dbReference type="Proteomes" id="UP000007039"/>
    </source>
</evidence>
<sequence length="82" mass="9587">MEKILFPLFVNIVIYCMAKKRYLLAISCKFKYEFLIVKYEFWGVKCEVLVVKTKNMASGVTFHSGGLDHGKFYFLSCESPWT</sequence>
<dbReference type="RefSeq" id="WP_013447287.1">
    <property type="nucleotide sequence ID" value="NC_014749.1"/>
</dbReference>
<reference key="1">
    <citation type="submission" date="2010-11" db="EMBL/GenBank/DDBJ databases">
        <title>The complete genome of plasmid of Calditerrivibrio nitroreducens DSM 19672.</title>
        <authorList>
            <consortium name="US DOE Joint Genome Institute (JGI-PGF)"/>
            <person name="Lucas S."/>
            <person name="Copeland A."/>
            <person name="Lapidus A."/>
            <person name="Bruce D."/>
            <person name="Goodwin L."/>
            <person name="Pitluck S."/>
            <person name="Kyrpides N."/>
            <person name="Mavromatis K."/>
            <person name="Ivanova N."/>
            <person name="Mikhailova N."/>
            <person name="Zeytun A."/>
            <person name="Brettin T."/>
            <person name="Detter J.C."/>
            <person name="Tapia R."/>
            <person name="Han C."/>
            <person name="Land M."/>
            <person name="Hauser L."/>
            <person name="Markowitz V."/>
            <person name="Cheng J.-F."/>
            <person name="Hugenholtz P."/>
            <person name="Woyke T."/>
            <person name="Wu D."/>
            <person name="Spring S."/>
            <person name="Schroeder M."/>
            <person name="Brambilla E."/>
            <person name="Klenk H.-P."/>
            <person name="Eisen J.A."/>
        </authorList>
    </citation>
    <scope>NUCLEOTIDE SEQUENCE</scope>
    <source>
        <strain>DSM 19672</strain>
    </source>
</reference>
<name>E4TKB4_CALNY</name>
<gene>
    <name evidence="1" type="ordered locus">Calni_2096</name>
</gene>
<keyword evidence="2" id="KW-1185">Reference proteome</keyword>
<geneLocation type="plasmid" evidence="1 2">
    <name>pCALNI01</name>
</geneLocation>
<proteinExistence type="predicted"/>
<dbReference type="EMBL" id="CP002348">
    <property type="protein sequence ID" value="ADR19986.1"/>
    <property type="molecule type" value="Genomic_DNA"/>
</dbReference>
<accession>E4TKB4</accession>
<dbReference type="HOGENOM" id="CLU_2551914_0_0_0"/>
<reference evidence="1 2" key="2">
    <citation type="journal article" date="2011" name="Stand. Genomic Sci.">
        <title>Complete genome sequence of Calditerrivibrio nitroreducens type strain (Yu37-1).</title>
        <authorList>
            <person name="Pitluck S."/>
            <person name="Sikorski J."/>
            <person name="Zeytun A."/>
            <person name="Lapidus A."/>
            <person name="Nolan M."/>
            <person name="Lucas S."/>
            <person name="Hammon N."/>
            <person name="Deshpande S."/>
            <person name="Cheng J.F."/>
            <person name="Tapia R."/>
            <person name="Han C."/>
            <person name="Goodwin L."/>
            <person name="Liolios K."/>
            <person name="Pagani I."/>
            <person name="Ivanova N."/>
            <person name="Mavromatis K."/>
            <person name="Pati A."/>
            <person name="Chen A."/>
            <person name="Palaniappan K."/>
            <person name="Hauser L."/>
            <person name="Chang Y.J."/>
            <person name="Jeffries C.D."/>
            <person name="Detter J.C."/>
            <person name="Brambilla E."/>
            <person name="Djao O.D."/>
            <person name="Rohde M."/>
            <person name="Spring S."/>
            <person name="Goker M."/>
            <person name="Woyke T."/>
            <person name="Bristow J."/>
            <person name="Eisen J.A."/>
            <person name="Markowitz V."/>
            <person name="Hugenholtz P."/>
            <person name="Kyrpides N.C."/>
            <person name="Klenk H.P."/>
            <person name="Land M."/>
        </authorList>
    </citation>
    <scope>NUCLEOTIDE SEQUENCE [LARGE SCALE GENOMIC DNA]</scope>
    <source>
        <strain evidence="2">DSM 19672 / NBRC 101217 / Yu37-1</strain>
        <plasmid evidence="2">Plasmid pCALNI01</plasmid>
    </source>
</reference>
<dbReference type="KEGG" id="cni:Calni_2096"/>
<evidence type="ECO:0000313" key="1">
    <source>
        <dbReference type="EMBL" id="ADR19986.1"/>
    </source>
</evidence>
<organism evidence="1 2">
    <name type="scientific">Calditerrivibrio nitroreducens (strain DSM 19672 / NBRC 101217 / Yu37-1)</name>
    <dbReference type="NCBI Taxonomy" id="768670"/>
    <lineage>
        <taxon>Bacteria</taxon>
        <taxon>Pseudomonadati</taxon>
        <taxon>Deferribacterota</taxon>
        <taxon>Deferribacteres</taxon>
        <taxon>Deferribacterales</taxon>
        <taxon>Calditerrivibrionaceae</taxon>
    </lineage>
</organism>
<protein>
    <submittedName>
        <fullName evidence="1">Uncharacterized protein</fullName>
    </submittedName>
</protein>
<dbReference type="Proteomes" id="UP000007039">
    <property type="component" value="Plasmid pCALNI01"/>
</dbReference>
<dbReference type="AlphaFoldDB" id="E4TKB4"/>